<accession>A0ABU1YKP6</accession>
<keyword evidence="1" id="KW-0805">Transcription regulation</keyword>
<evidence type="ECO:0000313" key="7">
    <source>
        <dbReference type="Proteomes" id="UP001180453"/>
    </source>
</evidence>
<feature type="domain" description="HTH tetR-type" evidence="5">
    <location>
        <begin position="6"/>
        <end position="66"/>
    </location>
</feature>
<dbReference type="PANTHER" id="PTHR47506:SF10">
    <property type="entry name" value="TRANSCRIPTIONAL REGULATORY PROTEIN"/>
    <property type="match status" value="1"/>
</dbReference>
<dbReference type="InterPro" id="IPR009057">
    <property type="entry name" value="Homeodomain-like_sf"/>
</dbReference>
<evidence type="ECO:0000256" key="1">
    <source>
        <dbReference type="ARBA" id="ARBA00023015"/>
    </source>
</evidence>
<keyword evidence="7" id="KW-1185">Reference proteome</keyword>
<dbReference type="EMBL" id="JAVDXU010000001">
    <property type="protein sequence ID" value="MDR7269439.1"/>
    <property type="molecule type" value="Genomic_DNA"/>
</dbReference>
<name>A0ABU1YKP6_ROSSA</name>
<dbReference type="SUPFAM" id="SSF46689">
    <property type="entry name" value="Homeodomain-like"/>
    <property type="match status" value="1"/>
</dbReference>
<dbReference type="PANTHER" id="PTHR47506">
    <property type="entry name" value="TRANSCRIPTIONAL REGULATORY PROTEIN"/>
    <property type="match status" value="1"/>
</dbReference>
<dbReference type="Pfam" id="PF00440">
    <property type="entry name" value="TetR_N"/>
    <property type="match status" value="1"/>
</dbReference>
<keyword evidence="3" id="KW-0804">Transcription</keyword>
<dbReference type="SUPFAM" id="SSF48498">
    <property type="entry name" value="Tetracyclin repressor-like, C-terminal domain"/>
    <property type="match status" value="1"/>
</dbReference>
<evidence type="ECO:0000256" key="3">
    <source>
        <dbReference type="ARBA" id="ARBA00023163"/>
    </source>
</evidence>
<gene>
    <name evidence="6" type="ORF">J2X20_002068</name>
</gene>
<proteinExistence type="predicted"/>
<evidence type="ECO:0000256" key="4">
    <source>
        <dbReference type="PROSITE-ProRule" id="PRU00335"/>
    </source>
</evidence>
<dbReference type="RefSeq" id="WP_310264160.1">
    <property type="nucleotide sequence ID" value="NZ_JAVDXU010000001.1"/>
</dbReference>
<keyword evidence="2 4" id="KW-0238">DNA-binding</keyword>
<dbReference type="Proteomes" id="UP001180453">
    <property type="component" value="Unassembled WGS sequence"/>
</dbReference>
<dbReference type="Gene3D" id="1.10.10.60">
    <property type="entry name" value="Homeodomain-like"/>
    <property type="match status" value="1"/>
</dbReference>
<dbReference type="InterPro" id="IPR011075">
    <property type="entry name" value="TetR_C"/>
</dbReference>
<comment type="caution">
    <text evidence="6">The sequence shown here is derived from an EMBL/GenBank/DDBJ whole genome shotgun (WGS) entry which is preliminary data.</text>
</comment>
<dbReference type="InterPro" id="IPR001647">
    <property type="entry name" value="HTH_TetR"/>
</dbReference>
<dbReference type="Pfam" id="PF16925">
    <property type="entry name" value="TetR_C_13"/>
    <property type="match status" value="1"/>
</dbReference>
<dbReference type="InterPro" id="IPR036271">
    <property type="entry name" value="Tet_transcr_reg_TetR-rel_C_sf"/>
</dbReference>
<sequence>MARPSEFDRDEVLLRAMEVFWCHGYEATGMPALVEAMGIGRQSLYNAFESKRGLFLEALKVYQSERAKSLQKVLGSAPSPLAGIETLLTSIATSTGVARTRGCLSVNTATEIGVSDDEVADILRRGAQQSKADLAAAVEAAKAQGELPAALDAQAAAEFVLTVMRGLRVSAKAGAAVSETRNVARMALAALRHAPSDS</sequence>
<feature type="DNA-binding region" description="H-T-H motif" evidence="4">
    <location>
        <begin position="29"/>
        <end position="48"/>
    </location>
</feature>
<evidence type="ECO:0000256" key="2">
    <source>
        <dbReference type="ARBA" id="ARBA00023125"/>
    </source>
</evidence>
<reference evidence="6 7" key="1">
    <citation type="submission" date="2023-07" db="EMBL/GenBank/DDBJ databases">
        <title>Sorghum-associated microbial communities from plants grown in Nebraska, USA.</title>
        <authorList>
            <person name="Schachtman D."/>
        </authorList>
    </citation>
    <scope>NUCLEOTIDE SEQUENCE [LARGE SCALE GENOMIC DNA]</scope>
    <source>
        <strain evidence="6 7">BE314</strain>
    </source>
</reference>
<evidence type="ECO:0000313" key="6">
    <source>
        <dbReference type="EMBL" id="MDR7269439.1"/>
    </source>
</evidence>
<evidence type="ECO:0000259" key="5">
    <source>
        <dbReference type="PROSITE" id="PS50977"/>
    </source>
</evidence>
<dbReference type="PROSITE" id="PS50977">
    <property type="entry name" value="HTH_TETR_2"/>
    <property type="match status" value="1"/>
</dbReference>
<protein>
    <submittedName>
        <fullName evidence="6">AcrR family transcriptional regulator</fullName>
    </submittedName>
</protein>
<organism evidence="6 7">
    <name type="scientific">Roseateles saccharophilus</name>
    <name type="common">Pseudomonas saccharophila</name>
    <dbReference type="NCBI Taxonomy" id="304"/>
    <lineage>
        <taxon>Bacteria</taxon>
        <taxon>Pseudomonadati</taxon>
        <taxon>Pseudomonadota</taxon>
        <taxon>Betaproteobacteria</taxon>
        <taxon>Burkholderiales</taxon>
        <taxon>Sphaerotilaceae</taxon>
        <taxon>Roseateles</taxon>
    </lineage>
</organism>
<dbReference type="Gene3D" id="1.10.357.10">
    <property type="entry name" value="Tetracycline Repressor, domain 2"/>
    <property type="match status" value="1"/>
</dbReference>